<protein>
    <submittedName>
        <fullName evidence="4">Shugoshin_C domain-containing protein</fullName>
    </submittedName>
</protein>
<reference evidence="4" key="1">
    <citation type="submission" date="2016-06" db="UniProtKB">
        <authorList>
            <consortium name="WormBaseParasite"/>
        </authorList>
    </citation>
    <scope>IDENTIFICATION</scope>
</reference>
<evidence type="ECO:0000256" key="1">
    <source>
        <dbReference type="SAM" id="MobiDB-lite"/>
    </source>
</evidence>
<reference evidence="2 3" key="2">
    <citation type="submission" date="2018-11" db="EMBL/GenBank/DDBJ databases">
        <authorList>
            <consortium name="Pathogen Informatics"/>
        </authorList>
    </citation>
    <scope>NUCLEOTIDE SEQUENCE [LARGE SCALE GENOMIC DNA]</scope>
    <source>
        <strain evidence="2 3">Egypt</strain>
    </source>
</reference>
<keyword evidence="3" id="KW-1185">Reference proteome</keyword>
<organism evidence="4">
    <name type="scientific">Echinostoma caproni</name>
    <dbReference type="NCBI Taxonomy" id="27848"/>
    <lineage>
        <taxon>Eukaryota</taxon>
        <taxon>Metazoa</taxon>
        <taxon>Spiralia</taxon>
        <taxon>Lophotrochozoa</taxon>
        <taxon>Platyhelminthes</taxon>
        <taxon>Trematoda</taxon>
        <taxon>Digenea</taxon>
        <taxon>Plagiorchiida</taxon>
        <taxon>Echinostomata</taxon>
        <taxon>Echinostomatoidea</taxon>
        <taxon>Echinostomatidae</taxon>
        <taxon>Echinostoma</taxon>
    </lineage>
</organism>
<dbReference type="WBParaSite" id="ECPE_0001730301-mRNA-1">
    <property type="protein sequence ID" value="ECPE_0001730301-mRNA-1"/>
    <property type="gene ID" value="ECPE_0001730301"/>
</dbReference>
<dbReference type="AlphaFoldDB" id="A0A183BDH3"/>
<proteinExistence type="predicted"/>
<dbReference type="EMBL" id="UZAN01068279">
    <property type="protein sequence ID" value="VDP94546.1"/>
    <property type="molecule type" value="Genomic_DNA"/>
</dbReference>
<feature type="region of interest" description="Disordered" evidence="1">
    <location>
        <begin position="74"/>
        <end position="148"/>
    </location>
</feature>
<evidence type="ECO:0000313" key="4">
    <source>
        <dbReference type="WBParaSite" id="ECPE_0001730301-mRNA-1"/>
    </source>
</evidence>
<gene>
    <name evidence="2" type="ORF">ECPE_LOCUS17257</name>
</gene>
<dbReference type="Proteomes" id="UP000272942">
    <property type="component" value="Unassembled WGS sequence"/>
</dbReference>
<sequence length="148" mass="16766">MKKTAIKTLQQRLNTLLMESTEAVNDEATSEVQMTDEKIKRRKFKDTQTAETCNNATHDAEQLIIQNNKLLGDLEDKPSYGLDAKKKKRERHASESSNAFPVEDTSPALKRERKTILIESTARTGQTPKVICEPLSGHKKKKKSIEIE</sequence>
<feature type="compositionally biased region" description="Basic residues" evidence="1">
    <location>
        <begin position="137"/>
        <end position="148"/>
    </location>
</feature>
<evidence type="ECO:0000313" key="2">
    <source>
        <dbReference type="EMBL" id="VDP94546.1"/>
    </source>
</evidence>
<name>A0A183BDH3_9TREM</name>
<evidence type="ECO:0000313" key="3">
    <source>
        <dbReference type="Proteomes" id="UP000272942"/>
    </source>
</evidence>
<accession>A0A183BDH3</accession>